<keyword evidence="2" id="KW-1185">Reference proteome</keyword>
<reference evidence="1" key="1">
    <citation type="submission" date="2011-01" db="EMBL/GenBank/DDBJ databases">
        <title>The Genome Sequence of Nematocida parisii strain ERTm3.</title>
        <authorList>
            <consortium name="The Broad Institute Genome Sequencing Platform"/>
            <consortium name="The Broad Institute Genome Sequencing Center for Infectious Disease"/>
            <person name="Cuomo C."/>
            <person name="Troemel E."/>
            <person name="Young S.K."/>
            <person name="Zeng Q."/>
            <person name="Gargeya S."/>
            <person name="Fitzgerald M."/>
            <person name="Haas B."/>
            <person name="Abouelleil A."/>
            <person name="Alvarado L."/>
            <person name="Arachchi H.M."/>
            <person name="Berlin A."/>
            <person name="Chapman S.B."/>
            <person name="Gearin G."/>
            <person name="Goldberg J."/>
            <person name="Griggs A."/>
            <person name="Gujja S."/>
            <person name="Hansen M."/>
            <person name="Heiman D."/>
            <person name="Howarth C."/>
            <person name="Larimer J."/>
            <person name="Lui A."/>
            <person name="MacDonald P.J.P."/>
            <person name="McCowen C."/>
            <person name="Montmayeur A."/>
            <person name="Murphy C."/>
            <person name="Neiman D."/>
            <person name="Pearson M."/>
            <person name="Priest M."/>
            <person name="Roberts A."/>
            <person name="Saif S."/>
            <person name="Shea T."/>
            <person name="Sisk P."/>
            <person name="Stolte C."/>
            <person name="Sykes S."/>
            <person name="Wortman J."/>
            <person name="Nusbaum C."/>
            <person name="Birren B."/>
        </authorList>
    </citation>
    <scope>NUCLEOTIDE SEQUENCE</scope>
    <source>
        <strain evidence="1">ERTm3</strain>
    </source>
</reference>
<dbReference type="HOGENOM" id="CLU_769641_0_0_1"/>
<gene>
    <name evidence="1" type="ORF">NEQG_00026</name>
</gene>
<accession>I3EJ59</accession>
<dbReference type="InParanoid" id="I3EJ59"/>
<proteinExistence type="predicted"/>
<sequence length="371" mass="41879">MKDFIAVIAPYKANCIFRREQVETGEVLKSECNKKELIVVATEESDIACNYALASTEAGSNQTVEINGNHLGIASIKYFKAKTLFKKDEQELAASERVRNSHELSLLFGSAAFSRTFKKRKQLNEISESVDSKGEMLINTQLSSGCVENNENIPGGTGGKEKNNKHSLIQPVFPEKNMDASYPNDLYTLESIFGFDPVVELKRNADQIKNNQINLGVVTAEVLGTNHVLYNTDEKTAAWALLFDCICKIIASVRKKKLSYIYETEDPIQVVMIKKLVKNFIGNIPVGILIQIDKKTKDRLLIRLIILILLKDNCIIDVQKYRQCFFGCSLDVLRQIFKEINCKNAKKIRMKVEENQNPNLVFVLTLDDLSK</sequence>
<dbReference type="AlphaFoldDB" id="I3EJ59"/>
<organism evidence="1 2">
    <name type="scientific">Nematocida parisii (strain ERTm3)</name>
    <name type="common">Nematode killer fungus</name>
    <dbReference type="NCBI Taxonomy" id="935791"/>
    <lineage>
        <taxon>Eukaryota</taxon>
        <taxon>Fungi</taxon>
        <taxon>Fungi incertae sedis</taxon>
        <taxon>Microsporidia</taxon>
        <taxon>Nematocida</taxon>
    </lineage>
</organism>
<protein>
    <submittedName>
        <fullName evidence="1">Uncharacterized protein</fullName>
    </submittedName>
</protein>
<evidence type="ECO:0000313" key="1">
    <source>
        <dbReference type="EMBL" id="EIJ89256.1"/>
    </source>
</evidence>
<dbReference type="VEuPathDB" id="MicrosporidiaDB:NEQG_00026"/>
<dbReference type="Proteomes" id="UP000002872">
    <property type="component" value="Unassembled WGS sequence"/>
</dbReference>
<evidence type="ECO:0000313" key="2">
    <source>
        <dbReference type="Proteomes" id="UP000002872"/>
    </source>
</evidence>
<dbReference type="OMA" id="TMHITEV"/>
<dbReference type="OrthoDB" id="2188064at2759"/>
<name>I3EJ59_NEMP3</name>
<dbReference type="EMBL" id="GL870876">
    <property type="protein sequence ID" value="EIJ89256.1"/>
    <property type="molecule type" value="Genomic_DNA"/>
</dbReference>